<dbReference type="Gene3D" id="3.40.366.10">
    <property type="entry name" value="Malonyl-Coenzyme A Acyl Carrier Protein, domain 2"/>
    <property type="match status" value="1"/>
</dbReference>
<evidence type="ECO:0000313" key="9">
    <source>
        <dbReference type="Proteomes" id="UP001214441"/>
    </source>
</evidence>
<dbReference type="RefSeq" id="WP_274041201.1">
    <property type="nucleotide sequence ID" value="NZ_JANCPR020000011.1"/>
</dbReference>
<evidence type="ECO:0000256" key="6">
    <source>
        <dbReference type="SAM" id="MobiDB-lite"/>
    </source>
</evidence>
<protein>
    <recommendedName>
        <fullName evidence="1">[acyl-carrier-protein] S-malonyltransferase</fullName>
        <ecNumber evidence="1">2.3.1.39</ecNumber>
    </recommendedName>
</protein>
<evidence type="ECO:0000256" key="4">
    <source>
        <dbReference type="ARBA" id="ARBA00023315"/>
    </source>
</evidence>
<dbReference type="PANTHER" id="PTHR42681">
    <property type="entry name" value="MALONYL-COA-ACYL CARRIER PROTEIN TRANSACYLASE, MITOCHONDRIAL"/>
    <property type="match status" value="1"/>
</dbReference>
<dbReference type="SUPFAM" id="SSF52151">
    <property type="entry name" value="FabD/lysophospholipase-like"/>
    <property type="match status" value="1"/>
</dbReference>
<evidence type="ECO:0000313" key="8">
    <source>
        <dbReference type="EMBL" id="MDJ1133000.1"/>
    </source>
</evidence>
<reference evidence="8 9" key="1">
    <citation type="submission" date="2023-05" db="EMBL/GenBank/DDBJ databases">
        <title>Streptantibioticus silvisoli sp. nov., acidotolerant actinomycetes 1 from pine litter.</title>
        <authorList>
            <person name="Swiecimska M."/>
            <person name="Golinska P."/>
            <person name="Sangal V."/>
            <person name="Wachnowicz B."/>
            <person name="Goodfellow M."/>
        </authorList>
    </citation>
    <scope>NUCLEOTIDE SEQUENCE [LARGE SCALE GENOMIC DNA]</scope>
    <source>
        <strain evidence="8 9">DSM 42109</strain>
    </source>
</reference>
<proteinExistence type="predicted"/>
<dbReference type="EC" id="2.3.1.39" evidence="1"/>
<evidence type="ECO:0000256" key="1">
    <source>
        <dbReference type="ARBA" id="ARBA00013258"/>
    </source>
</evidence>
<feature type="region of interest" description="Disordered" evidence="6">
    <location>
        <begin position="319"/>
        <end position="369"/>
    </location>
</feature>
<comment type="catalytic activity">
    <reaction evidence="5">
        <text>holo-[ACP] + malonyl-CoA = malonyl-[ACP] + CoA</text>
        <dbReference type="Rhea" id="RHEA:41792"/>
        <dbReference type="Rhea" id="RHEA-COMP:9623"/>
        <dbReference type="Rhea" id="RHEA-COMP:9685"/>
        <dbReference type="ChEBI" id="CHEBI:57287"/>
        <dbReference type="ChEBI" id="CHEBI:57384"/>
        <dbReference type="ChEBI" id="CHEBI:64479"/>
        <dbReference type="ChEBI" id="CHEBI:78449"/>
        <dbReference type="EC" id="2.3.1.39"/>
    </reaction>
</comment>
<dbReference type="SMART" id="SM00827">
    <property type="entry name" value="PKS_AT"/>
    <property type="match status" value="1"/>
</dbReference>
<evidence type="ECO:0000259" key="7">
    <source>
        <dbReference type="PROSITE" id="PS50075"/>
    </source>
</evidence>
<dbReference type="PANTHER" id="PTHR42681:SF1">
    <property type="entry name" value="MALONYL-COA-ACYL CARRIER PROTEIN TRANSACYLASE, MITOCHONDRIAL"/>
    <property type="match status" value="1"/>
</dbReference>
<dbReference type="InterPro" id="IPR016036">
    <property type="entry name" value="Malonyl_transacylase_ACP-bd"/>
</dbReference>
<dbReference type="Pfam" id="PF00698">
    <property type="entry name" value="Acyl_transf_1"/>
    <property type="match status" value="1"/>
</dbReference>
<feature type="domain" description="Carrier" evidence="7">
    <location>
        <begin position="365"/>
        <end position="445"/>
    </location>
</feature>
<dbReference type="EMBL" id="JANCPR020000011">
    <property type="protein sequence ID" value="MDJ1133000.1"/>
    <property type="molecule type" value="Genomic_DNA"/>
</dbReference>
<name>A0ABT6ZVC0_9ACTN</name>
<dbReference type="SUPFAM" id="SSF47336">
    <property type="entry name" value="ACP-like"/>
    <property type="match status" value="1"/>
</dbReference>
<keyword evidence="9" id="KW-1185">Reference proteome</keyword>
<gene>
    <name evidence="8" type="ORF">NMN56_013725</name>
</gene>
<organism evidence="8 9">
    <name type="scientific">Streptomyces iconiensis</name>
    <dbReference type="NCBI Taxonomy" id="1384038"/>
    <lineage>
        <taxon>Bacteria</taxon>
        <taxon>Bacillati</taxon>
        <taxon>Actinomycetota</taxon>
        <taxon>Actinomycetes</taxon>
        <taxon>Kitasatosporales</taxon>
        <taxon>Streptomycetaceae</taxon>
        <taxon>Streptomyces</taxon>
    </lineage>
</organism>
<dbReference type="InterPro" id="IPR014043">
    <property type="entry name" value="Acyl_transferase_dom"/>
</dbReference>
<dbReference type="PROSITE" id="PS50075">
    <property type="entry name" value="CARRIER"/>
    <property type="match status" value="1"/>
</dbReference>
<evidence type="ECO:0000256" key="3">
    <source>
        <dbReference type="ARBA" id="ARBA00023194"/>
    </source>
</evidence>
<dbReference type="InterPro" id="IPR009081">
    <property type="entry name" value="PP-bd_ACP"/>
</dbReference>
<dbReference type="InterPro" id="IPR050858">
    <property type="entry name" value="Mal-CoA-ACP_Trans/PKS_FabD"/>
</dbReference>
<evidence type="ECO:0000256" key="2">
    <source>
        <dbReference type="ARBA" id="ARBA00022679"/>
    </source>
</evidence>
<accession>A0ABT6ZVC0</accession>
<dbReference type="InterPro" id="IPR001227">
    <property type="entry name" value="Ac_transferase_dom_sf"/>
</dbReference>
<dbReference type="SUPFAM" id="SSF55048">
    <property type="entry name" value="Probable ACP-binding domain of malonyl-CoA ACP transacylase"/>
    <property type="match status" value="1"/>
</dbReference>
<dbReference type="InterPro" id="IPR036736">
    <property type="entry name" value="ACP-like_sf"/>
</dbReference>
<evidence type="ECO:0000256" key="5">
    <source>
        <dbReference type="ARBA" id="ARBA00048462"/>
    </source>
</evidence>
<keyword evidence="3" id="KW-0045">Antibiotic biosynthesis</keyword>
<dbReference type="Pfam" id="PF00550">
    <property type="entry name" value="PP-binding"/>
    <property type="match status" value="1"/>
</dbReference>
<dbReference type="Gene3D" id="3.30.70.250">
    <property type="entry name" value="Malonyl-CoA ACP transacylase, ACP-binding"/>
    <property type="match status" value="1"/>
</dbReference>
<keyword evidence="2" id="KW-0808">Transferase</keyword>
<dbReference type="GO" id="GO:0016746">
    <property type="term" value="F:acyltransferase activity"/>
    <property type="evidence" value="ECO:0007669"/>
    <property type="project" value="UniProtKB-KW"/>
</dbReference>
<comment type="caution">
    <text evidence="8">The sequence shown here is derived from an EMBL/GenBank/DDBJ whole genome shotgun (WGS) entry which is preliminary data.</text>
</comment>
<dbReference type="InterPro" id="IPR016035">
    <property type="entry name" value="Acyl_Trfase/lysoPLipase"/>
</dbReference>
<feature type="compositionally biased region" description="Low complexity" evidence="6">
    <location>
        <begin position="325"/>
        <end position="344"/>
    </location>
</feature>
<sequence>MSTRTAFLFPGQGSYVPGLVGELRHEHARARGVLEAVDAACGDAGHEPVSHLLTDAAAPGADELMSQRPGDLDLAMFAANLVCFEMLTARGVRADVLAGHSFGELSALTAAGAVSTEDATRMVCMRVQAIREAPPADGGMLAVALDARRAAHLVGVLDDPEVALAVDNGPEQCVVSGPDAALARAEQLAKAADASPVRLRAAMPFHNAILRRTNSVLSEMTTDIALSAPSLPVYSAILGRYVESASDIRSLIDIHLTRPVMFYDCLLRLHSDGVRTFVESGGHDTLSRLVKACLPGGPTTVAPFVSRLSPGELAQLLAPLTGDEPGSAGAEDAPAPAHGPAPVADEGEPTAPSDTPQEAAHAEGGTDGDVIGEVRSIYADFLDLPEEMLDEEIDLEADLGVDSIKQIEVFDLARRKLHRKRPPEDLRTTSYTTLPKIAALIEDLDPDEEAAS</sequence>
<dbReference type="Gene3D" id="1.10.1200.10">
    <property type="entry name" value="ACP-like"/>
    <property type="match status" value="1"/>
</dbReference>
<dbReference type="Proteomes" id="UP001214441">
    <property type="component" value="Unassembled WGS sequence"/>
</dbReference>
<keyword evidence="4 8" id="KW-0012">Acyltransferase</keyword>